<keyword evidence="7 8" id="KW-0472">Membrane</keyword>
<feature type="transmembrane region" description="Helical" evidence="8">
    <location>
        <begin position="325"/>
        <end position="343"/>
    </location>
</feature>
<keyword evidence="4 10" id="KW-0808">Transferase</keyword>
<feature type="transmembrane region" description="Helical" evidence="8">
    <location>
        <begin position="113"/>
        <end position="131"/>
    </location>
</feature>
<evidence type="ECO:0000256" key="5">
    <source>
        <dbReference type="ARBA" id="ARBA00022692"/>
    </source>
</evidence>
<organism evidence="10">
    <name type="scientific">mine drainage metagenome</name>
    <dbReference type="NCBI Taxonomy" id="410659"/>
    <lineage>
        <taxon>unclassified sequences</taxon>
        <taxon>metagenomes</taxon>
        <taxon>ecological metagenomes</taxon>
    </lineage>
</organism>
<dbReference type="EMBL" id="MLJW01000789">
    <property type="protein sequence ID" value="OIQ82581.1"/>
    <property type="molecule type" value="Genomic_DNA"/>
</dbReference>
<feature type="transmembrane region" description="Helical" evidence="8">
    <location>
        <begin position="143"/>
        <end position="161"/>
    </location>
</feature>
<reference evidence="10" key="1">
    <citation type="submission" date="2016-10" db="EMBL/GenBank/DDBJ databases">
        <title>Sequence of Gallionella enrichment culture.</title>
        <authorList>
            <person name="Poehlein A."/>
            <person name="Muehling M."/>
            <person name="Daniel R."/>
        </authorList>
    </citation>
    <scope>NUCLEOTIDE SEQUENCE</scope>
</reference>
<dbReference type="GO" id="GO:0010041">
    <property type="term" value="P:response to iron(III) ion"/>
    <property type="evidence" value="ECO:0007669"/>
    <property type="project" value="TreeGrafter"/>
</dbReference>
<dbReference type="AlphaFoldDB" id="A0A1J5R350"/>
<feature type="transmembrane region" description="Helical" evidence="8">
    <location>
        <begin position="299"/>
        <end position="319"/>
    </location>
</feature>
<keyword evidence="6 8" id="KW-1133">Transmembrane helix</keyword>
<evidence type="ECO:0000256" key="8">
    <source>
        <dbReference type="SAM" id="Phobius"/>
    </source>
</evidence>
<evidence type="ECO:0000259" key="9">
    <source>
        <dbReference type="Pfam" id="PF02366"/>
    </source>
</evidence>
<gene>
    <name evidence="10" type="primary">arnT_20</name>
    <name evidence="10" type="ORF">GALL_356260</name>
</gene>
<dbReference type="GO" id="GO:0005886">
    <property type="term" value="C:plasma membrane"/>
    <property type="evidence" value="ECO:0007669"/>
    <property type="project" value="UniProtKB-SubCell"/>
</dbReference>
<protein>
    <submittedName>
        <fullName evidence="10">Undecaprenyl phosphate-alpha-4-amino-4-deoxy-L-arabinose arabinosyl transferase</fullName>
        <ecNumber evidence="10">2.4.2.43</ecNumber>
    </submittedName>
</protein>
<feature type="transmembrane region" description="Helical" evidence="8">
    <location>
        <begin position="214"/>
        <end position="233"/>
    </location>
</feature>
<dbReference type="GO" id="GO:0009103">
    <property type="term" value="P:lipopolysaccharide biosynthetic process"/>
    <property type="evidence" value="ECO:0007669"/>
    <property type="project" value="TreeGrafter"/>
</dbReference>
<keyword evidence="5 8" id="KW-0812">Transmembrane</keyword>
<comment type="subcellular location">
    <subcellularLocation>
        <location evidence="1">Cell membrane</location>
        <topology evidence="1">Multi-pass membrane protein</topology>
    </subcellularLocation>
</comment>
<evidence type="ECO:0000256" key="4">
    <source>
        <dbReference type="ARBA" id="ARBA00022679"/>
    </source>
</evidence>
<evidence type="ECO:0000256" key="6">
    <source>
        <dbReference type="ARBA" id="ARBA00022989"/>
    </source>
</evidence>
<dbReference type="Pfam" id="PF02366">
    <property type="entry name" value="PMT"/>
    <property type="match status" value="1"/>
</dbReference>
<dbReference type="PANTHER" id="PTHR33908">
    <property type="entry name" value="MANNOSYLTRANSFERASE YKCB-RELATED"/>
    <property type="match status" value="1"/>
</dbReference>
<dbReference type="GO" id="GO:0006493">
    <property type="term" value="P:protein O-linked glycosylation"/>
    <property type="evidence" value="ECO:0007669"/>
    <property type="project" value="InterPro"/>
</dbReference>
<feature type="transmembrane region" description="Helical" evidence="8">
    <location>
        <begin position="173"/>
        <end position="202"/>
    </location>
</feature>
<evidence type="ECO:0000256" key="3">
    <source>
        <dbReference type="ARBA" id="ARBA00022676"/>
    </source>
</evidence>
<evidence type="ECO:0000256" key="7">
    <source>
        <dbReference type="ARBA" id="ARBA00023136"/>
    </source>
</evidence>
<feature type="transmembrane region" description="Helical" evidence="8">
    <location>
        <begin position="12"/>
        <end position="29"/>
    </location>
</feature>
<dbReference type="InterPro" id="IPR050297">
    <property type="entry name" value="LipidA_mod_glycosyltrf_83"/>
</dbReference>
<keyword evidence="3 10" id="KW-0328">Glycosyltransferase</keyword>
<sequence length="541" mass="57531">MFGQTNGLRPYLILTLLCLALYLPGLASVPPIDRDESRFAQASHQMLETGDFVRIQFQDQSRAKKPAGIYWMQAASARLFHAEQSIWAYRLPSVVGALAAVLLTFAFGQALVGRPAALMGAALLACSLILVSEGHQAKTDAMLLACVVAVQGVLGRFYMVGRGVGKKPGQLEILAFWIAMGLGILIKGPIVPVVALLTALSLCIADRKILWLQGLRPIMGVIVAAAIVAPWAAAVSQATHGQFIGQAVKTDLLPKLLGSQESHGAPPGYFLLLFSALAWPGSLFMVPGFVRAVKNRQAAALRFCLAWVVPAWLMFELVPTKLPHYVLPTFPALALLAGIAIAANDDTLRARWSKLYAGLWLLVALALAALAILAPFKLGEGFSPLSLFAAAGALTAGLLPAWFTWKGEHQHALAAALAGAVLAYAGIFQGVLPGLDRMFLSQRINEMLPAEVPVAAVGFHEPSLVFLRGTKTDLTDAPGAVVFLESHPQGVAVIEANSRPAFEAALTAAHVRAEQVGEVDGFNYSRGRPADLGLWTLKAAP</sequence>
<feature type="transmembrane region" description="Helical" evidence="8">
    <location>
        <begin position="355"/>
        <end position="376"/>
    </location>
</feature>
<evidence type="ECO:0000313" key="10">
    <source>
        <dbReference type="EMBL" id="OIQ82581.1"/>
    </source>
</evidence>
<feature type="transmembrane region" description="Helical" evidence="8">
    <location>
        <begin position="269"/>
        <end position="290"/>
    </location>
</feature>
<keyword evidence="2" id="KW-1003">Cell membrane</keyword>
<dbReference type="EC" id="2.4.2.43" evidence="10"/>
<dbReference type="PANTHER" id="PTHR33908:SF3">
    <property type="entry name" value="UNDECAPRENYL PHOSPHATE-ALPHA-4-AMINO-4-DEOXY-L-ARABINOSE ARABINOSYL TRANSFERASE"/>
    <property type="match status" value="1"/>
</dbReference>
<proteinExistence type="predicted"/>
<accession>A0A1J5R350</accession>
<dbReference type="InterPro" id="IPR003342">
    <property type="entry name" value="ArnT-like_N"/>
</dbReference>
<feature type="transmembrane region" description="Helical" evidence="8">
    <location>
        <begin position="382"/>
        <end position="405"/>
    </location>
</feature>
<feature type="domain" description="ArnT-like N-terminal" evidence="9">
    <location>
        <begin position="34"/>
        <end position="236"/>
    </location>
</feature>
<comment type="caution">
    <text evidence="10">The sequence shown here is derived from an EMBL/GenBank/DDBJ whole genome shotgun (WGS) entry which is preliminary data.</text>
</comment>
<dbReference type="GO" id="GO:0000030">
    <property type="term" value="F:mannosyltransferase activity"/>
    <property type="evidence" value="ECO:0007669"/>
    <property type="project" value="InterPro"/>
</dbReference>
<feature type="transmembrane region" description="Helical" evidence="8">
    <location>
        <begin position="412"/>
        <end position="432"/>
    </location>
</feature>
<evidence type="ECO:0000256" key="2">
    <source>
        <dbReference type="ARBA" id="ARBA00022475"/>
    </source>
</evidence>
<name>A0A1J5R350_9ZZZZ</name>
<feature type="transmembrane region" description="Helical" evidence="8">
    <location>
        <begin position="87"/>
        <end position="107"/>
    </location>
</feature>
<dbReference type="GO" id="GO:0103015">
    <property type="term" value="F:4-amino-4-deoxy-L-arabinose transferase activity"/>
    <property type="evidence" value="ECO:0007669"/>
    <property type="project" value="UniProtKB-EC"/>
</dbReference>
<evidence type="ECO:0000256" key="1">
    <source>
        <dbReference type="ARBA" id="ARBA00004651"/>
    </source>
</evidence>